<dbReference type="AlphaFoldDB" id="A0A413E2G1"/>
<evidence type="ECO:0000313" key="2">
    <source>
        <dbReference type="Proteomes" id="UP000284777"/>
    </source>
</evidence>
<sequence length="184" mass="21465">MNTKNKIFQALAILCMTVLLWSCKNDDWHAVELDNTPVYELYALKDAETNQPVNISKFSVYRETFDLIVWQNDFQTLWMNKIEFFDESNDQPDQLPEWLEIDLDKEKYLTFSFNEVFVVTEEILDPETGEKEIKEVEKKRMFVFMGKKEINSSAGFGHLTVTEDDGTVVEYIAGLNDILKPADQ</sequence>
<evidence type="ECO:0000313" key="1">
    <source>
        <dbReference type="EMBL" id="RGW97073.1"/>
    </source>
</evidence>
<comment type="caution">
    <text evidence="1">The sequence shown here is derived from an EMBL/GenBank/DDBJ whole genome shotgun (WGS) entry which is preliminary data.</text>
</comment>
<reference evidence="1 2" key="1">
    <citation type="submission" date="2018-08" db="EMBL/GenBank/DDBJ databases">
        <title>A genome reference for cultivated species of the human gut microbiota.</title>
        <authorList>
            <person name="Zou Y."/>
            <person name="Xue W."/>
            <person name="Luo G."/>
        </authorList>
    </citation>
    <scope>NUCLEOTIDE SEQUENCE [LARGE SCALE GENOMIC DNA]</scope>
    <source>
        <strain evidence="1 2">AF05-4</strain>
    </source>
</reference>
<dbReference type="EMBL" id="QSBD01000011">
    <property type="protein sequence ID" value="RGW97073.1"/>
    <property type="molecule type" value="Genomic_DNA"/>
</dbReference>
<gene>
    <name evidence="1" type="ORF">DWV41_08910</name>
</gene>
<accession>A0A413E2G1</accession>
<dbReference type="Proteomes" id="UP000284777">
    <property type="component" value="Unassembled WGS sequence"/>
</dbReference>
<name>A0A413E2G1_BACSE</name>
<dbReference type="RefSeq" id="WP_117902192.1">
    <property type="nucleotide sequence ID" value="NZ_QSBD01000011.1"/>
</dbReference>
<protein>
    <submittedName>
        <fullName evidence="1">Uncharacterized protein</fullName>
    </submittedName>
</protein>
<proteinExistence type="predicted"/>
<organism evidence="1 2">
    <name type="scientific">Bacteroides stercoris</name>
    <dbReference type="NCBI Taxonomy" id="46506"/>
    <lineage>
        <taxon>Bacteria</taxon>
        <taxon>Pseudomonadati</taxon>
        <taxon>Bacteroidota</taxon>
        <taxon>Bacteroidia</taxon>
        <taxon>Bacteroidales</taxon>
        <taxon>Bacteroidaceae</taxon>
        <taxon>Bacteroides</taxon>
    </lineage>
</organism>